<comment type="subcellular location">
    <subcellularLocation>
        <location evidence="4">Cytoplasm</location>
    </subcellularLocation>
    <subcellularLocation>
        <location evidence="3">Endoplasmic reticulum-Golgi intermediate compartment</location>
    </subcellularLocation>
    <subcellularLocation>
        <location evidence="2">Golgi apparatus</location>
        <location evidence="2">cis-Golgi network</location>
    </subcellularLocation>
    <subcellularLocation>
        <location evidence="6">Golgi apparatus</location>
        <location evidence="6">trans-Golgi network</location>
    </subcellularLocation>
    <subcellularLocation>
        <location evidence="5">Lipid droplet</location>
    </subcellularLocation>
    <subcellularLocation>
        <location evidence="1">Membrane</location>
        <topology evidence="1">Peripheral membrane protein</topology>
    </subcellularLocation>
</comment>
<dbReference type="GO" id="GO:0005793">
    <property type="term" value="C:endoplasmic reticulum-Golgi intermediate compartment"/>
    <property type="evidence" value="ECO:0007669"/>
    <property type="project" value="UniProtKB-SubCell"/>
</dbReference>
<dbReference type="Pfam" id="PF23325">
    <property type="entry name" value="TPR_28"/>
    <property type="match status" value="1"/>
</dbReference>
<evidence type="ECO:0000256" key="9">
    <source>
        <dbReference type="ARBA" id="ARBA00022553"/>
    </source>
</evidence>
<dbReference type="InterPro" id="IPR035999">
    <property type="entry name" value="Sec7_dom_sf"/>
</dbReference>
<feature type="region of interest" description="Disordered" evidence="16">
    <location>
        <begin position="1293"/>
        <end position="1347"/>
    </location>
</feature>
<dbReference type="InterPro" id="IPR016024">
    <property type="entry name" value="ARM-type_fold"/>
</dbReference>
<dbReference type="InterPro" id="IPR032691">
    <property type="entry name" value="Mon2/Sec7/BIG1-like_HUS"/>
</dbReference>
<evidence type="ECO:0000256" key="17">
    <source>
        <dbReference type="SAM" id="Phobius"/>
    </source>
</evidence>
<dbReference type="PROSITE" id="PS50190">
    <property type="entry name" value="SEC7"/>
    <property type="match status" value="1"/>
</dbReference>
<dbReference type="InterPro" id="IPR023394">
    <property type="entry name" value="Sec7_C_sf"/>
</dbReference>
<gene>
    <name evidence="19" type="ORF">LTLLF_181870</name>
</gene>
<evidence type="ECO:0000259" key="18">
    <source>
        <dbReference type="PROSITE" id="PS50190"/>
    </source>
</evidence>
<dbReference type="Pfam" id="PF01369">
    <property type="entry name" value="Sec7"/>
    <property type="match status" value="1"/>
</dbReference>
<keyword evidence="17" id="KW-1133">Transmembrane helix</keyword>
<keyword evidence="11" id="KW-0551">Lipid droplet</keyword>
<dbReference type="SUPFAM" id="SSF48425">
    <property type="entry name" value="Sec7 domain"/>
    <property type="match status" value="1"/>
</dbReference>
<keyword evidence="7" id="KW-0813">Transport</keyword>
<dbReference type="SUPFAM" id="SSF48371">
    <property type="entry name" value="ARM repeat"/>
    <property type="match status" value="1"/>
</dbReference>
<dbReference type="GO" id="GO:0005794">
    <property type="term" value="C:Golgi apparatus"/>
    <property type="evidence" value="ECO:0007669"/>
    <property type="project" value="UniProtKB-SubCell"/>
</dbReference>
<evidence type="ECO:0000313" key="20">
    <source>
        <dbReference type="Proteomes" id="UP000710432"/>
    </source>
</evidence>
<evidence type="ECO:0000256" key="3">
    <source>
        <dbReference type="ARBA" id="ARBA00004399"/>
    </source>
</evidence>
<evidence type="ECO:0000256" key="10">
    <source>
        <dbReference type="ARBA" id="ARBA00022658"/>
    </source>
</evidence>
<dbReference type="PANTHER" id="PTHR10663:SF388">
    <property type="entry name" value="GOLGI-SPECIFIC BREFELDIN A-RESISTANCE GUANINE NUCLEOTIDE EXCHANGE FACTOR 1"/>
    <property type="match status" value="1"/>
</dbReference>
<name>A0A8J6G4T2_MICOH</name>
<dbReference type="Proteomes" id="UP000710432">
    <property type="component" value="Unassembled WGS sequence"/>
</dbReference>
<keyword evidence="13" id="KW-0333">Golgi apparatus</keyword>
<evidence type="ECO:0000256" key="11">
    <source>
        <dbReference type="ARBA" id="ARBA00022677"/>
    </source>
</evidence>
<protein>
    <recommendedName>
        <fullName evidence="15">Golgi-specific brefeldin A-resistance guanine nucleotide exchange factor 1</fullName>
    </recommendedName>
</protein>
<dbReference type="GO" id="GO:0016020">
    <property type="term" value="C:membrane"/>
    <property type="evidence" value="ECO:0007669"/>
    <property type="project" value="UniProtKB-SubCell"/>
</dbReference>
<feature type="region of interest" description="Disordered" evidence="16">
    <location>
        <begin position="1610"/>
        <end position="1655"/>
    </location>
</feature>
<evidence type="ECO:0000256" key="2">
    <source>
        <dbReference type="ARBA" id="ARBA00004222"/>
    </source>
</evidence>
<feature type="transmembrane region" description="Helical" evidence="17">
    <location>
        <begin position="1516"/>
        <end position="1536"/>
    </location>
</feature>
<evidence type="ECO:0000256" key="14">
    <source>
        <dbReference type="ARBA" id="ARBA00023136"/>
    </source>
</evidence>
<evidence type="ECO:0000256" key="6">
    <source>
        <dbReference type="ARBA" id="ARBA00004601"/>
    </source>
</evidence>
<dbReference type="PANTHER" id="PTHR10663">
    <property type="entry name" value="GUANYL-NUCLEOTIDE EXCHANGE FACTOR"/>
    <property type="match status" value="1"/>
</dbReference>
<dbReference type="Gene3D" id="1.10.220.20">
    <property type="match status" value="1"/>
</dbReference>
<dbReference type="InterPro" id="IPR056604">
    <property type="entry name" value="GBF1-like_TPR"/>
</dbReference>
<evidence type="ECO:0000313" key="19">
    <source>
        <dbReference type="EMBL" id="KAH0504462.1"/>
    </source>
</evidence>
<comment type="caution">
    <text evidence="19">The sequence shown here is derived from an EMBL/GenBank/DDBJ whole genome shotgun (WGS) entry which is preliminary data.</text>
</comment>
<feature type="compositionally biased region" description="Low complexity" evidence="16">
    <location>
        <begin position="1623"/>
        <end position="1642"/>
    </location>
</feature>
<evidence type="ECO:0000256" key="16">
    <source>
        <dbReference type="SAM" id="MobiDB-lite"/>
    </source>
</evidence>
<evidence type="ECO:0000256" key="12">
    <source>
        <dbReference type="ARBA" id="ARBA00022927"/>
    </source>
</evidence>
<feature type="non-terminal residue" evidence="19">
    <location>
        <position position="1"/>
    </location>
</feature>
<sequence>AELSEIEPNVFLRPFLEVIRSEDTTGPITGLALTSVNKFLSYALIDPTHEGTAEGMENMADAVTHARFVGTDPASDEVVLMKILQVLRTLLLTPVGTHLTNESVCEIMQSCFRICFEMRLSELLRKSAEHTLVDMVQLLFTRLPQFKEEPKSYVGTNMKKTTSKEDLTDLEQAGSPREGTATEPGSTEIGVSDQLDPQEGAHGEKAQSASVESIPEVLEECTSPTDHSASASVHDMDYVNPRGVRFTQSSQKEGTALVPYGLPCIRELFRFLISLTNPHDRHNSEVMIHMGLHLLTVALESAPVAQCQTLLGLIKDEMCRHLFQLLSVERLNLYAASLRVCFLLFESMREHLKFQLEMYIKKLMEIITVENPKMPYEMKEMALEAVVQLWHIPSFVTELYINYDCDYYCSNLFEDLTKLLSKNAFPVSGQLYTTHLLSLDALLTVIDSTEAHCQAKVLNTLTQQEKKETARPDNEAVDGTKETNNTEKGAIDGKATGMASDALGLHRPSGGWLSAEHGKPVCNDVEEAGDSGADKKFSRKPPRFSCLLPDPRELIEIKNKKKLLITGTEQFNQKPKKGIQFLQEKGLLTIPMDNTEVAQWLRENPRLDKKMIGEFVSDRKNIDLLESFVSTFSFQGLRLDEALRLYLEAFRLPGEAPVIHRLLEAFTEHWRNCNGSPFANSDACFALAYAVIMLNTDQHNHKARKQNAPMTLEDFRKNLKGVNGGKDFEQDILEDMYHAIKNEEIVMPEEQTGLVRENYVWNVLLHRGATPEGIFLRVPPGSYDLDLFTMTWGPTIAALSYVFDKSLEETIIQKAISGFRKCAMISAHYGLSDVFDNLIISLCKFTALSSESIENLPSVFGSNPKAHIAAKTVFHLAHRHGDILREGWKNIMEAMLQLFRAQLLPKAMVEVEDFVDPNGKISLQREEMPSNRGESSVLSFVSWLTLSGPEQSSVRGPSTESQEAKRVALDCIKQCDPEKMITESKFLQLESLQELMKALVSVTPDEETYDEEDAAFCLEMLLRIVLENRDRVGCVWQTVRDHLYHLCVQAQDFCFLVERAVVGLLRLAIRLLRREEISGQVLLSLRILLLMKPSVLSRVSHQVAYGLHELLKTNAANIHSGDDWATLFTLLECIGSGVKPPDALQATARPDAPDAGAQSDSELSFYHQNDVSLDRGYTSDSEVYTDHGRPGKIHRSATDADMVNSGWLVVGKDDIENSKAGAGLSKPGPSPLVNQYSLTVGLDLGPHDTKSLLKCVESLSFIVRDAAHITPDNFELCVKTLRIFVEASLNGGCKSQDKRGKSHKYDSKGNRFKKKPKDGSMLRRPRTSNQHATRGGHSDEEEDEGVPASYHTVSLQVSQDLLDLMHTLHTRAASIYSSWAEEQRHLESGGQKIEADSRTLWAHCWCPLLQGKPGEGCKVGQVTLKPTEHETLLLLSGIACLCCDARRQVRMQALTYLQRALLVHDLQKLDALEWESCFNKVLFPLLTKLLENISPADVGGMEETRMRASTLLSKVFLQHLSPLLSLSTFAALWLTILDFMDKYMHAGSSDLLSEAIPESLKNMLLVMDTAEIFHSADARGGGPSALWEITWERIDCFLPHLRDELFKQTVIQDSEKPEGKRAPSSSSPTSPVASSPSRLSPSPEGPPPLAQPPLILQPLTSPLQVGVPPMTLPIILNPALIEATSPVPLLSTPRPADPIPTSEVN</sequence>
<organism evidence="19 20">
    <name type="scientific">Microtus ochrogaster</name>
    <name type="common">Prairie vole</name>
    <dbReference type="NCBI Taxonomy" id="79684"/>
    <lineage>
        <taxon>Eukaryota</taxon>
        <taxon>Metazoa</taxon>
        <taxon>Chordata</taxon>
        <taxon>Craniata</taxon>
        <taxon>Vertebrata</taxon>
        <taxon>Euteleostomi</taxon>
        <taxon>Mammalia</taxon>
        <taxon>Eutheria</taxon>
        <taxon>Euarchontoglires</taxon>
        <taxon>Glires</taxon>
        <taxon>Rodentia</taxon>
        <taxon>Myomorpha</taxon>
        <taxon>Muroidea</taxon>
        <taxon>Cricetidae</taxon>
        <taxon>Arvicolinae</taxon>
        <taxon>Microtus</taxon>
    </lineage>
</organism>
<evidence type="ECO:0000256" key="7">
    <source>
        <dbReference type="ARBA" id="ARBA00022448"/>
    </source>
</evidence>
<feature type="region of interest" description="Disordered" evidence="16">
    <location>
        <begin position="154"/>
        <end position="234"/>
    </location>
</feature>
<dbReference type="GO" id="GO:0015031">
    <property type="term" value="P:protein transport"/>
    <property type="evidence" value="ECO:0007669"/>
    <property type="project" value="UniProtKB-KW"/>
</dbReference>
<evidence type="ECO:0000256" key="13">
    <source>
        <dbReference type="ARBA" id="ARBA00023034"/>
    </source>
</evidence>
<evidence type="ECO:0000256" key="15">
    <source>
        <dbReference type="ARBA" id="ARBA00069794"/>
    </source>
</evidence>
<evidence type="ECO:0000256" key="5">
    <source>
        <dbReference type="ARBA" id="ARBA00004502"/>
    </source>
</evidence>
<evidence type="ECO:0000256" key="1">
    <source>
        <dbReference type="ARBA" id="ARBA00004170"/>
    </source>
</evidence>
<dbReference type="SMART" id="SM00222">
    <property type="entry name" value="Sec7"/>
    <property type="match status" value="1"/>
</dbReference>
<dbReference type="GO" id="GO:0016197">
    <property type="term" value="P:endosomal transport"/>
    <property type="evidence" value="ECO:0007669"/>
    <property type="project" value="UniProtKB-ARBA"/>
</dbReference>
<dbReference type="GO" id="GO:0005811">
    <property type="term" value="C:lipid droplet"/>
    <property type="evidence" value="ECO:0007669"/>
    <property type="project" value="UniProtKB-SubCell"/>
</dbReference>
<reference evidence="19" key="1">
    <citation type="submission" date="2020-03" db="EMBL/GenBank/DDBJ databases">
        <title>Studies in the Genomics of Life Span.</title>
        <authorList>
            <person name="Glass D."/>
        </authorList>
    </citation>
    <scope>NUCLEOTIDE SEQUENCE</scope>
    <source>
        <strain evidence="19">LTLLF</strain>
        <tissue evidence="19">Muscle</tissue>
    </source>
</reference>
<feature type="compositionally biased region" description="Basic and acidic residues" evidence="16">
    <location>
        <begin position="464"/>
        <end position="491"/>
    </location>
</feature>
<dbReference type="InterPro" id="IPR000904">
    <property type="entry name" value="Sec7_dom"/>
</dbReference>
<feature type="domain" description="SEC7" evidence="18">
    <location>
        <begin position="553"/>
        <end position="743"/>
    </location>
</feature>
<dbReference type="EMBL" id="JAATJU010025000">
    <property type="protein sequence ID" value="KAH0504462.1"/>
    <property type="molecule type" value="Genomic_DNA"/>
</dbReference>
<keyword evidence="9" id="KW-0597">Phosphoprotein</keyword>
<keyword evidence="8" id="KW-0963">Cytoplasm</keyword>
<dbReference type="Pfam" id="PF12783">
    <property type="entry name" value="Sec7-like_HUS"/>
    <property type="match status" value="1"/>
</dbReference>
<feature type="compositionally biased region" description="Basic and acidic residues" evidence="16">
    <location>
        <begin position="1295"/>
        <end position="1309"/>
    </location>
</feature>
<dbReference type="GO" id="GO:0032012">
    <property type="term" value="P:regulation of ARF protein signal transduction"/>
    <property type="evidence" value="ECO:0007669"/>
    <property type="project" value="InterPro"/>
</dbReference>
<feature type="region of interest" description="Disordered" evidence="16">
    <location>
        <begin position="464"/>
        <end position="493"/>
    </location>
</feature>
<keyword evidence="12" id="KW-0653">Protein transport</keyword>
<feature type="compositionally biased region" description="Polar residues" evidence="16">
    <location>
        <begin position="222"/>
        <end position="231"/>
    </location>
</feature>
<keyword evidence="10" id="KW-0344">Guanine-nucleotide releasing factor</keyword>
<dbReference type="FunFam" id="1.10.1000.11:FF:000007">
    <property type="entry name" value="Golgi-specific brefeldin A-resistance guanine nucleotide exchange factor 1"/>
    <property type="match status" value="1"/>
</dbReference>
<evidence type="ECO:0000256" key="4">
    <source>
        <dbReference type="ARBA" id="ARBA00004496"/>
    </source>
</evidence>
<dbReference type="FunFam" id="1.10.220.20:FF:000004">
    <property type="entry name" value="Golgi-specific brefeldin A-resistance guanine nucleotide exchange factor 1"/>
    <property type="match status" value="1"/>
</dbReference>
<keyword evidence="17" id="KW-0812">Transmembrane</keyword>
<dbReference type="GO" id="GO:0010256">
    <property type="term" value="P:endomembrane system organization"/>
    <property type="evidence" value="ECO:0007669"/>
    <property type="project" value="UniProtKB-ARBA"/>
</dbReference>
<dbReference type="Gene3D" id="1.10.1000.11">
    <property type="entry name" value="Arf Nucleotide-binding Site Opener,domain 2"/>
    <property type="match status" value="1"/>
</dbReference>
<dbReference type="GO" id="GO:0005085">
    <property type="term" value="F:guanyl-nucleotide exchange factor activity"/>
    <property type="evidence" value="ECO:0007669"/>
    <property type="project" value="UniProtKB-KW"/>
</dbReference>
<feature type="region of interest" description="Disordered" evidence="16">
    <location>
        <begin position="1142"/>
        <end position="1161"/>
    </location>
</feature>
<proteinExistence type="predicted"/>
<feature type="region of interest" description="Disordered" evidence="16">
    <location>
        <begin position="1686"/>
        <end position="1705"/>
    </location>
</feature>
<keyword evidence="14 17" id="KW-0472">Membrane</keyword>
<dbReference type="CDD" id="cd00171">
    <property type="entry name" value="Sec7"/>
    <property type="match status" value="1"/>
</dbReference>
<accession>A0A8J6G4T2</accession>
<evidence type="ECO:0000256" key="8">
    <source>
        <dbReference type="ARBA" id="ARBA00022490"/>
    </source>
</evidence>